<dbReference type="PRINTS" id="PR00449">
    <property type="entry name" value="RASTRNSFRMNG"/>
</dbReference>
<dbReference type="SMART" id="SM00175">
    <property type="entry name" value="RAB"/>
    <property type="match status" value="1"/>
</dbReference>
<dbReference type="PANTHER" id="PTHR47981">
    <property type="entry name" value="RAB FAMILY"/>
    <property type="match status" value="1"/>
</dbReference>
<evidence type="ECO:0000256" key="3">
    <source>
        <dbReference type="ARBA" id="ARBA00023134"/>
    </source>
</evidence>
<dbReference type="PROSITE" id="PS51419">
    <property type="entry name" value="RAB"/>
    <property type="match status" value="1"/>
</dbReference>
<dbReference type="Gene3D" id="3.40.50.300">
    <property type="entry name" value="P-loop containing nucleotide triphosphate hydrolases"/>
    <property type="match status" value="1"/>
</dbReference>
<dbReference type="GO" id="GO:0008333">
    <property type="term" value="P:endosome to lysosome transport"/>
    <property type="evidence" value="ECO:0007669"/>
    <property type="project" value="TreeGrafter"/>
</dbReference>
<evidence type="ECO:0008006" key="6">
    <source>
        <dbReference type="Google" id="ProtNLM"/>
    </source>
</evidence>
<organism evidence="4 5">
    <name type="scientific">Oncorhynchus tshawytscha</name>
    <name type="common">Chinook salmon</name>
    <name type="synonym">Salmo tshawytscha</name>
    <dbReference type="NCBI Taxonomy" id="74940"/>
    <lineage>
        <taxon>Eukaryota</taxon>
        <taxon>Metazoa</taxon>
        <taxon>Chordata</taxon>
        <taxon>Craniata</taxon>
        <taxon>Vertebrata</taxon>
        <taxon>Euteleostomi</taxon>
        <taxon>Actinopterygii</taxon>
        <taxon>Neopterygii</taxon>
        <taxon>Teleostei</taxon>
        <taxon>Protacanthopterygii</taxon>
        <taxon>Salmoniformes</taxon>
        <taxon>Salmonidae</taxon>
        <taxon>Salmoninae</taxon>
        <taxon>Oncorhynchus</taxon>
    </lineage>
</organism>
<dbReference type="InterPro" id="IPR001806">
    <property type="entry name" value="Small_GTPase"/>
</dbReference>
<dbReference type="InterPro" id="IPR027417">
    <property type="entry name" value="P-loop_NTPase"/>
</dbReference>
<protein>
    <recommendedName>
        <fullName evidence="6">Ras-related protein Rab</fullName>
    </recommendedName>
</protein>
<dbReference type="GO" id="GO:0003924">
    <property type="term" value="F:GTPase activity"/>
    <property type="evidence" value="ECO:0007669"/>
    <property type="project" value="InterPro"/>
</dbReference>
<evidence type="ECO:0000313" key="5">
    <source>
        <dbReference type="Proteomes" id="UP000694402"/>
    </source>
</evidence>
<proteinExistence type="inferred from homology"/>
<dbReference type="GO" id="GO:0090385">
    <property type="term" value="P:phagosome-lysosome fusion"/>
    <property type="evidence" value="ECO:0007669"/>
    <property type="project" value="TreeGrafter"/>
</dbReference>
<evidence type="ECO:0000256" key="2">
    <source>
        <dbReference type="ARBA" id="ARBA00022741"/>
    </source>
</evidence>
<dbReference type="AlphaFoldDB" id="A0A8C8EMX2"/>
<dbReference type="Pfam" id="PF00071">
    <property type="entry name" value="Ras"/>
    <property type="match status" value="1"/>
</dbReference>
<name>A0A8C8EMX2_ONCTS</name>
<dbReference type="GO" id="GO:0045335">
    <property type="term" value="C:phagocytic vesicle"/>
    <property type="evidence" value="ECO:0007669"/>
    <property type="project" value="TreeGrafter"/>
</dbReference>
<dbReference type="Proteomes" id="UP000694402">
    <property type="component" value="Unassembled WGS sequence"/>
</dbReference>
<reference evidence="4" key="2">
    <citation type="submission" date="2025-09" db="UniProtKB">
        <authorList>
            <consortium name="Ensembl"/>
        </authorList>
    </citation>
    <scope>IDENTIFICATION</scope>
</reference>
<dbReference type="SUPFAM" id="SSF52540">
    <property type="entry name" value="P-loop containing nucleoside triphosphate hydrolases"/>
    <property type="match status" value="1"/>
</dbReference>
<dbReference type="PANTHER" id="PTHR47981:SF43">
    <property type="entry name" value="RAS-RELATED PROTEIN RAB"/>
    <property type="match status" value="1"/>
</dbReference>
<keyword evidence="3" id="KW-0342">GTP-binding</keyword>
<dbReference type="GeneTree" id="ENSGT00940000165121"/>
<keyword evidence="2" id="KW-0547">Nucleotide-binding</keyword>
<dbReference type="GO" id="GO:0005764">
    <property type="term" value="C:lysosome"/>
    <property type="evidence" value="ECO:0007669"/>
    <property type="project" value="TreeGrafter"/>
</dbReference>
<dbReference type="Ensembl" id="ENSOTST00005015515.2">
    <property type="protein sequence ID" value="ENSOTSP00005014189.1"/>
    <property type="gene ID" value="ENSOTSG00005007168.2"/>
</dbReference>
<keyword evidence="5" id="KW-1185">Reference proteome</keyword>
<evidence type="ECO:0000313" key="4">
    <source>
        <dbReference type="Ensembl" id="ENSOTSP00005014189.1"/>
    </source>
</evidence>
<dbReference type="GO" id="GO:0005770">
    <property type="term" value="C:late endosome"/>
    <property type="evidence" value="ECO:0007669"/>
    <property type="project" value="TreeGrafter"/>
</dbReference>
<sequence>MQQGHLLKLLVIADLGVIKTSVKSYVHQTFSQHYRATIDVDFALKVLHWDSDSVIRLQLWDIARHERYWNMTRVCYRKAVGALGVLDMTHWKDDLDTKVTLSHGKPVPAVVLAYKSDQVCSQQLNLDTFCGEKGFVGWFETSAKVREGDNDTDRETLQLTYCSPPSLSQLPSVGCSRGYLCNG</sequence>
<comment type="similarity">
    <text evidence="1">Belongs to the small GTPase superfamily. Rab family.</text>
</comment>
<evidence type="ECO:0000256" key="1">
    <source>
        <dbReference type="ARBA" id="ARBA00006270"/>
    </source>
</evidence>
<reference evidence="4" key="1">
    <citation type="submission" date="2025-08" db="UniProtKB">
        <authorList>
            <consortium name="Ensembl"/>
        </authorList>
    </citation>
    <scope>IDENTIFICATION</scope>
</reference>
<accession>A0A8C8EMX2</accession>
<dbReference type="GO" id="GO:0005525">
    <property type="term" value="F:GTP binding"/>
    <property type="evidence" value="ECO:0007669"/>
    <property type="project" value="UniProtKB-KW"/>
</dbReference>